<dbReference type="InterPro" id="IPR017850">
    <property type="entry name" value="Alkaline_phosphatase_core_sf"/>
</dbReference>
<gene>
    <name evidence="7" type="ORF">MN116_005975</name>
</gene>
<proteinExistence type="inferred from homology"/>
<comment type="cofactor">
    <cofactor evidence="4">
        <name>Zn(2+)</name>
        <dbReference type="ChEBI" id="CHEBI:29105"/>
    </cofactor>
    <text evidence="4">Binds 2 Zn(2+) ions.</text>
</comment>
<dbReference type="PANTHER" id="PTHR11596:SF5">
    <property type="entry name" value="ALKALINE PHOSPHATASE"/>
    <property type="match status" value="1"/>
</dbReference>
<dbReference type="GO" id="GO:0046872">
    <property type="term" value="F:metal ion binding"/>
    <property type="evidence" value="ECO:0007669"/>
    <property type="project" value="UniProtKB-KW"/>
</dbReference>
<feature type="binding site" evidence="4">
    <location>
        <position position="347"/>
    </location>
    <ligand>
        <name>Zn(2+)</name>
        <dbReference type="ChEBI" id="CHEBI:29105"/>
        <label>2</label>
    </ligand>
</feature>
<evidence type="ECO:0000256" key="5">
    <source>
        <dbReference type="RuleBase" id="RU003946"/>
    </source>
</evidence>
<feature type="binding site" evidence="4">
    <location>
        <position position="73"/>
    </location>
    <ligand>
        <name>Zn(2+)</name>
        <dbReference type="ChEBI" id="CHEBI:29105"/>
        <label>2</label>
    </ligand>
</feature>
<evidence type="ECO:0000313" key="7">
    <source>
        <dbReference type="EMBL" id="KAK4470419.1"/>
    </source>
</evidence>
<dbReference type="SMART" id="SM00098">
    <property type="entry name" value="alkPPc"/>
    <property type="match status" value="1"/>
</dbReference>
<keyword evidence="4" id="KW-0460">Magnesium</keyword>
<dbReference type="EMBL" id="JALJAT010000004">
    <property type="protein sequence ID" value="KAK4470419.1"/>
    <property type="molecule type" value="Genomic_DNA"/>
</dbReference>
<feature type="chain" id="PRO_5042208229" description="alkaline phosphatase" evidence="6">
    <location>
        <begin position="29"/>
        <end position="537"/>
    </location>
</feature>
<dbReference type="Gene3D" id="3.40.720.10">
    <property type="entry name" value="Alkaline Phosphatase, subunit A"/>
    <property type="match status" value="1"/>
</dbReference>
<evidence type="ECO:0000256" key="6">
    <source>
        <dbReference type="SAM" id="SignalP"/>
    </source>
</evidence>
<dbReference type="PANTHER" id="PTHR11596">
    <property type="entry name" value="ALKALINE PHOSPHATASE"/>
    <property type="match status" value="1"/>
</dbReference>
<name>A0AAE1ZBL9_SCHME</name>
<feature type="binding site" evidence="4">
    <location>
        <position position="459"/>
    </location>
    <ligand>
        <name>Zn(2+)</name>
        <dbReference type="ChEBI" id="CHEBI:29105"/>
        <label>2</label>
    </ligand>
</feature>
<evidence type="ECO:0000256" key="4">
    <source>
        <dbReference type="PIRSR" id="PIRSR601952-2"/>
    </source>
</evidence>
<accession>A0AAE1ZBL9</accession>
<feature type="binding site" evidence="4">
    <location>
        <position position="385"/>
    </location>
    <ligand>
        <name>Zn(2+)</name>
        <dbReference type="ChEBI" id="CHEBI:29105"/>
        <label>2</label>
    </ligand>
</feature>
<feature type="binding site" evidence="4">
    <location>
        <position position="343"/>
    </location>
    <ligand>
        <name>Zn(2+)</name>
        <dbReference type="ChEBI" id="CHEBI:29105"/>
        <label>2</label>
    </ligand>
</feature>
<dbReference type="PRINTS" id="PR00113">
    <property type="entry name" value="ALKPHPHTASE"/>
</dbReference>
<dbReference type="GO" id="GO:0004035">
    <property type="term" value="F:alkaline phosphatase activity"/>
    <property type="evidence" value="ECO:0007669"/>
    <property type="project" value="UniProtKB-EC"/>
</dbReference>
<sequence length="537" mass="59834">MVTMLLISQKALLLFIVLLLLLQYKIECRKALLNVEDPETWKTFANERFYKFEKSLYYSSIKRPKNVIIFIGDGMSLNTVTGARYLKAENMDLLGGDVQLVWDDWPVASLVRTFNSDRLTTDSGSAATAFLSGAKGPDGTVGITGTVKCCECTELKDLERAKSSLIYASIAGLSTGIVTTTRVTHATPAAAYANLLHRNWESNAETSDSGFNCSDAAAQLIANASDINVVMGGGAAEFYGTLETLAFNTKGKRRDSRNLLHEWEKIQKTMNRRYAIIHTNNDFKRTDWASVDYVLGLFAPSNLAYRLQNRDEPTLSDMTEAAIKILSRNDKGFLLLVEGGRIDHGHHVSQAKNALTETLEMEKAIEKALSLVNEKETLLIVTADHSHVYGVVGYPTRNISVLDVDNTDKGDDNKSYLTSSYFNGPRGLMNEIRLDPAKEDIFANNYTAQSLVRLPFSTHSAEDVPIYANGPYSELFHSSMDNTFIAHAIMYSLCIGPYTHQSHCDNKPTSGSQLTGFRQHYHHYVVLLCILLYNFRH</sequence>
<feature type="binding site" evidence="4">
    <location>
        <position position="338"/>
    </location>
    <ligand>
        <name>Mg(2+)</name>
        <dbReference type="ChEBI" id="CHEBI:18420"/>
    </ligand>
</feature>
<dbReference type="InterPro" id="IPR001952">
    <property type="entry name" value="Alkaline_phosphatase"/>
</dbReference>
<comment type="similarity">
    <text evidence="5">Belongs to the alkaline phosphatase family.</text>
</comment>
<evidence type="ECO:0000256" key="2">
    <source>
        <dbReference type="ARBA" id="ARBA00022553"/>
    </source>
</evidence>
<keyword evidence="2" id="KW-0597">Phosphoprotein</keyword>
<evidence type="ECO:0000256" key="1">
    <source>
        <dbReference type="ARBA" id="ARBA00012647"/>
    </source>
</evidence>
<reference evidence="7" key="1">
    <citation type="submission" date="2022-04" db="EMBL/GenBank/DDBJ databases">
        <authorList>
            <person name="Xu L."/>
            <person name="Lv Z."/>
        </authorList>
    </citation>
    <scope>NUCLEOTIDE SEQUENCE</scope>
    <source>
        <strain evidence="7">LV_2022a</strain>
    </source>
</reference>
<keyword evidence="4" id="KW-0479">Metal-binding</keyword>
<comment type="caution">
    <text evidence="7">The sequence shown here is derived from an EMBL/GenBank/DDBJ whole genome shotgun (WGS) entry which is preliminary data.</text>
</comment>
<feature type="active site" description="Phosphoserine intermediate" evidence="3">
    <location>
        <position position="123"/>
    </location>
</feature>
<feature type="binding site" evidence="4">
    <location>
        <position position="187"/>
    </location>
    <ligand>
        <name>Mg(2+)</name>
        <dbReference type="ChEBI" id="CHEBI:18420"/>
    </ligand>
</feature>
<reference evidence="7" key="2">
    <citation type="journal article" date="2023" name="Infect Dis Poverty">
        <title>Chromosome-scale genome of the human blood fluke Schistosoma mekongi and its implications for public health.</title>
        <authorList>
            <person name="Zhou M."/>
            <person name="Xu L."/>
            <person name="Xu D."/>
            <person name="Chen W."/>
            <person name="Khan J."/>
            <person name="Hu Y."/>
            <person name="Huang H."/>
            <person name="Wei H."/>
            <person name="Zhang Y."/>
            <person name="Chusongsang P."/>
            <person name="Tanasarnprasert K."/>
            <person name="Hu X."/>
            <person name="Limpanont Y."/>
            <person name="Lv Z."/>
        </authorList>
    </citation>
    <scope>NUCLEOTIDE SEQUENCE</scope>
    <source>
        <strain evidence="7">LV_2022a</strain>
    </source>
</reference>
<dbReference type="SUPFAM" id="SSF53649">
    <property type="entry name" value="Alkaline phosphatase-like"/>
    <property type="match status" value="1"/>
</dbReference>
<keyword evidence="4" id="KW-0862">Zinc</keyword>
<dbReference type="AlphaFoldDB" id="A0AAE1ZBL9"/>
<feature type="binding site" evidence="4">
    <location>
        <position position="185"/>
    </location>
    <ligand>
        <name>Mg(2+)</name>
        <dbReference type="ChEBI" id="CHEBI:18420"/>
    </ligand>
</feature>
<organism evidence="7 8">
    <name type="scientific">Schistosoma mekongi</name>
    <name type="common">Parasitic worm</name>
    <dbReference type="NCBI Taxonomy" id="38744"/>
    <lineage>
        <taxon>Eukaryota</taxon>
        <taxon>Metazoa</taxon>
        <taxon>Spiralia</taxon>
        <taxon>Lophotrochozoa</taxon>
        <taxon>Platyhelminthes</taxon>
        <taxon>Trematoda</taxon>
        <taxon>Digenea</taxon>
        <taxon>Strigeidida</taxon>
        <taxon>Schistosomatoidea</taxon>
        <taxon>Schistosomatidae</taxon>
        <taxon>Schistosoma</taxon>
    </lineage>
</organism>
<feature type="signal peptide" evidence="6">
    <location>
        <begin position="1"/>
        <end position="28"/>
    </location>
</feature>
<comment type="cofactor">
    <cofactor evidence="4">
        <name>Mg(2+)</name>
        <dbReference type="ChEBI" id="CHEBI:18420"/>
    </cofactor>
    <text evidence="4">Binds 1 Mg(2+) ion.</text>
</comment>
<evidence type="ECO:0000313" key="8">
    <source>
        <dbReference type="Proteomes" id="UP001292079"/>
    </source>
</evidence>
<keyword evidence="8" id="KW-1185">Reference proteome</keyword>
<dbReference type="Proteomes" id="UP001292079">
    <property type="component" value="Unassembled WGS sequence"/>
</dbReference>
<feature type="binding site" evidence="4">
    <location>
        <position position="384"/>
    </location>
    <ligand>
        <name>Zn(2+)</name>
        <dbReference type="ChEBI" id="CHEBI:29105"/>
        <label>2</label>
    </ligand>
</feature>
<keyword evidence="6" id="KW-0732">Signal</keyword>
<dbReference type="CDD" id="cd16012">
    <property type="entry name" value="ALP"/>
    <property type="match status" value="1"/>
</dbReference>
<evidence type="ECO:0000256" key="3">
    <source>
        <dbReference type="PIRSR" id="PIRSR601952-1"/>
    </source>
</evidence>
<dbReference type="EC" id="3.1.3.1" evidence="1"/>
<protein>
    <recommendedName>
        <fullName evidence="1">alkaline phosphatase</fullName>
        <ecNumber evidence="1">3.1.3.1</ecNumber>
    </recommendedName>
</protein>
<dbReference type="Pfam" id="PF00245">
    <property type="entry name" value="Alk_phosphatase"/>
    <property type="match status" value="1"/>
</dbReference>